<evidence type="ECO:0000259" key="11">
    <source>
        <dbReference type="PROSITE" id="PS01124"/>
    </source>
</evidence>
<evidence type="ECO:0000256" key="6">
    <source>
        <dbReference type="ARBA" id="ARBA00023015"/>
    </source>
</evidence>
<dbReference type="InterPro" id="IPR003661">
    <property type="entry name" value="HisK_dim/P_dom"/>
</dbReference>
<dbReference type="Pfam" id="PF07494">
    <property type="entry name" value="Reg_prop"/>
    <property type="match status" value="5"/>
</dbReference>
<evidence type="ECO:0000256" key="3">
    <source>
        <dbReference type="ARBA" id="ARBA00022553"/>
    </source>
</evidence>
<dbReference type="Gene3D" id="2.130.10.10">
    <property type="entry name" value="YVTN repeat-like/Quinoprotein amine dehydrogenase"/>
    <property type="match status" value="5"/>
</dbReference>
<feature type="domain" description="Response regulatory" evidence="13">
    <location>
        <begin position="1141"/>
        <end position="1256"/>
    </location>
</feature>
<dbReference type="InterPro" id="IPR036890">
    <property type="entry name" value="HATPase_C_sf"/>
</dbReference>
<dbReference type="PRINTS" id="PR00344">
    <property type="entry name" value="BCTRLSENSOR"/>
</dbReference>
<dbReference type="InterPro" id="IPR005467">
    <property type="entry name" value="His_kinase_dom"/>
</dbReference>
<dbReference type="InterPro" id="IPR036097">
    <property type="entry name" value="HisK_dim/P_sf"/>
</dbReference>
<dbReference type="InterPro" id="IPR011110">
    <property type="entry name" value="Reg_prop"/>
</dbReference>
<evidence type="ECO:0000256" key="1">
    <source>
        <dbReference type="ARBA" id="ARBA00000085"/>
    </source>
</evidence>
<dbReference type="Pfam" id="PF12833">
    <property type="entry name" value="HTH_18"/>
    <property type="match status" value="1"/>
</dbReference>
<dbReference type="Gene3D" id="1.10.10.60">
    <property type="entry name" value="Homeodomain-like"/>
    <property type="match status" value="1"/>
</dbReference>
<keyword evidence="6" id="KW-0805">Transcription regulation</keyword>
<dbReference type="Pfam" id="PF02518">
    <property type="entry name" value="HATPase_c"/>
    <property type="match status" value="1"/>
</dbReference>
<dbReference type="Gene3D" id="3.30.565.10">
    <property type="entry name" value="Histidine kinase-like ATPase, C-terminal domain"/>
    <property type="match status" value="1"/>
</dbReference>
<dbReference type="Gene3D" id="3.40.50.2300">
    <property type="match status" value="1"/>
</dbReference>
<dbReference type="InterPro" id="IPR018062">
    <property type="entry name" value="HTH_AraC-typ_CS"/>
</dbReference>
<dbReference type="EMBL" id="CADCTQ010000220">
    <property type="protein sequence ID" value="CAA9260576.1"/>
    <property type="molecule type" value="Genomic_DNA"/>
</dbReference>
<evidence type="ECO:0000256" key="4">
    <source>
        <dbReference type="ARBA" id="ARBA00022679"/>
    </source>
</evidence>
<dbReference type="GO" id="GO:0003700">
    <property type="term" value="F:DNA-binding transcription factor activity"/>
    <property type="evidence" value="ECO:0007669"/>
    <property type="project" value="InterPro"/>
</dbReference>
<dbReference type="SUPFAM" id="SSF47384">
    <property type="entry name" value="Homodimeric domain of signal transducing histidine kinase"/>
    <property type="match status" value="1"/>
</dbReference>
<dbReference type="CDD" id="cd16922">
    <property type="entry name" value="HATPase_EvgS-ArcB-TorS-like"/>
    <property type="match status" value="1"/>
</dbReference>
<dbReference type="InterPro" id="IPR015943">
    <property type="entry name" value="WD40/YVTN_repeat-like_dom_sf"/>
</dbReference>
<keyword evidence="4" id="KW-0808">Transferase</keyword>
<comment type="catalytic activity">
    <reaction evidence="1">
        <text>ATP + protein L-histidine = ADP + protein N-phospho-L-histidine.</text>
        <dbReference type="EC" id="2.7.13.3"/>
    </reaction>
</comment>
<feature type="domain" description="Histidine kinase" evidence="12">
    <location>
        <begin position="866"/>
        <end position="1098"/>
    </location>
</feature>
<dbReference type="GO" id="GO:0000155">
    <property type="term" value="F:phosphorelay sensor kinase activity"/>
    <property type="evidence" value="ECO:0007669"/>
    <property type="project" value="InterPro"/>
</dbReference>
<dbReference type="PROSITE" id="PS01124">
    <property type="entry name" value="HTH_ARAC_FAMILY_2"/>
    <property type="match status" value="1"/>
</dbReference>
<gene>
    <name evidence="14" type="ORF">AVDCRST_MAG56-2512</name>
</gene>
<dbReference type="PANTHER" id="PTHR43547:SF2">
    <property type="entry name" value="HYBRID SIGNAL TRANSDUCTION HISTIDINE KINASE C"/>
    <property type="match status" value="1"/>
</dbReference>
<evidence type="ECO:0000259" key="12">
    <source>
        <dbReference type="PROSITE" id="PS50109"/>
    </source>
</evidence>
<dbReference type="InterPro" id="IPR009057">
    <property type="entry name" value="Homeodomain-like_sf"/>
</dbReference>
<evidence type="ECO:0000256" key="5">
    <source>
        <dbReference type="ARBA" id="ARBA00022777"/>
    </source>
</evidence>
<keyword evidence="10" id="KW-0732">Signal</keyword>
<protein>
    <recommendedName>
        <fullName evidence="2">histidine kinase</fullName>
        <ecNumber evidence="2">2.7.13.3</ecNumber>
    </recommendedName>
</protein>
<evidence type="ECO:0000256" key="9">
    <source>
        <dbReference type="PROSITE-ProRule" id="PRU00169"/>
    </source>
</evidence>
<sequence length="1391" mass="152308">MHPLPRFLPGLARMMGGVLLAVAGAVGGASAQAPHFERLDLESSTGQRNVSSSCQDGQGFLWFGTQNGLVRYDGYEYKSYDHDPTDPNSPTPYSNMTLLGDRSGRIWSGTLGGGLDVFDTRTETFTHLTADSADPARLGSDQVLALTQDRKGRIWVGTGHRDLHLVTGVRRGRHTGYRFRRYPLAPGGAVRRINAVAEDAAGILWLGTTGGGLVRFDPATGHSAVLAPGAAAGAAESFRNVVSVAVGPAGELWAGLVNGQAYRVDPVANAWTPVFPPNEPPRARVQSLLPGEGPGELWLGTDGSGLYHRDGRTGRVERIGGEAFTGESVLHLYRDRAGSVWASAYQDGAGGYHPRRRKFATYQPQSQSDGAAPGLGVFGLHEGSDGQVWVGTRTALLAYDRRTGASRTVFRTARGHLPEGVPNPVCAVVQDRTGTVWAGTYDGLFAVDPATGAVTRHRHPSVDPDRKPYKEIVTLLEDRRGNLWIGTISGGLVRLDPGRRNFTSYRHDPGDPHSLGRDQVHALHEGRDGKLWVGTWGGGLNCLDPATGRFSRYRHQPGNPQSLSDDQVVSVLEDHAGQVWVGTYMGGLNRLDPARGTFTTYLHKDGLPNNSVYAIREDARRNLWMSTSYGLSRLDPARRTFRNYDVREGLQDNEFHAVSYRNGRGELFFGGIRGFNAFHPDSVLARETTAPVVLTDLQLFNESVPVRRPGTDPAVPALDQTLSRTKSITLPYHARVVTLRYAALDYLLPGRHQYLYQLSGVEKGWTHAGTRRSVTYANLEPGQYTFRVRLAGGTGAPTTLRITITPPWWRTGWAYAGYALAAAALAYGLVKYLLDRERLRGLVELKKLESEKLKEVNALKTTFFTNVSHEFRTPLTLILGPLEDKLAATPPDHADTRTFRLMHRNANRLLQLVNQLLDVSKLEAGGMSLEVGRGDLLAYLDALVNSFGSLAHGRGIGLAYMAPRGPGWSYFDRDKVEKILTNLLSNAFKFTPRGGHVRVTVQWLDAGRHPIAEPAAGPEGAFVRITVADTGVGIPREQLPHIFDRFYQVDGSHTRQYSGTGIGLALTRELVTVYRGELGVESEPGSGATFTVSLPLTLERLPPEVTVLSEQPAAPVTPPVPAAEASVPAAPALEPAGTFPLLLLVEDHEEVRQYVRDSLGREYRIVECTDGEEGFRQAVGAVPDLVISDVMMPGLDGLELCRRLKTDPTTSHIPVILLTGRAGTESRLDGLATGADDYLTKPFHVNELRLRVKNLLDNRQRWQERVRQRVPFVPGDTPLSPPDEAFLQRVYAVVERHYADPDFRGETFEDEMAMGRTQLYRKLKALTGQSPNEFVRAYRLREAAARLKAGTGTVAETAYATGFNNLSYFSKCFREQYGVPPSEYGSTGSEP</sequence>
<dbReference type="FunFam" id="3.30.565.10:FF:000006">
    <property type="entry name" value="Sensor histidine kinase WalK"/>
    <property type="match status" value="1"/>
</dbReference>
<dbReference type="Pfam" id="PF07495">
    <property type="entry name" value="Y_Y_Y"/>
    <property type="match status" value="1"/>
</dbReference>
<dbReference type="GO" id="GO:0043565">
    <property type="term" value="F:sequence-specific DNA binding"/>
    <property type="evidence" value="ECO:0007669"/>
    <property type="project" value="InterPro"/>
</dbReference>
<dbReference type="InterPro" id="IPR001789">
    <property type="entry name" value="Sig_transdc_resp-reg_receiver"/>
</dbReference>
<evidence type="ECO:0000256" key="7">
    <source>
        <dbReference type="ARBA" id="ARBA00023125"/>
    </source>
</evidence>
<dbReference type="SUPFAM" id="SSF63829">
    <property type="entry name" value="Calcium-dependent phosphotriesterase"/>
    <property type="match status" value="2"/>
</dbReference>
<dbReference type="SMART" id="SM00448">
    <property type="entry name" value="REC"/>
    <property type="match status" value="1"/>
</dbReference>
<dbReference type="InterPro" id="IPR004358">
    <property type="entry name" value="Sig_transdc_His_kin-like_C"/>
</dbReference>
<dbReference type="InterPro" id="IPR018060">
    <property type="entry name" value="HTH_AraC"/>
</dbReference>
<evidence type="ECO:0000259" key="13">
    <source>
        <dbReference type="PROSITE" id="PS50110"/>
    </source>
</evidence>
<dbReference type="InterPro" id="IPR011123">
    <property type="entry name" value="Y_Y_Y"/>
</dbReference>
<dbReference type="Pfam" id="PF00512">
    <property type="entry name" value="HisKA"/>
    <property type="match status" value="1"/>
</dbReference>
<dbReference type="InterPro" id="IPR003594">
    <property type="entry name" value="HATPase_dom"/>
</dbReference>
<name>A0A6J4IS93_9SPHI</name>
<keyword evidence="7 14" id="KW-0238">DNA-binding</keyword>
<feature type="chain" id="PRO_5026969505" description="histidine kinase" evidence="10">
    <location>
        <begin position="32"/>
        <end position="1391"/>
    </location>
</feature>
<keyword evidence="3 9" id="KW-0597">Phosphoprotein</keyword>
<dbReference type="CDD" id="cd17574">
    <property type="entry name" value="REC_OmpR"/>
    <property type="match status" value="1"/>
</dbReference>
<keyword evidence="5" id="KW-0418">Kinase</keyword>
<reference evidence="14" key="1">
    <citation type="submission" date="2020-02" db="EMBL/GenBank/DDBJ databases">
        <authorList>
            <person name="Meier V. D."/>
        </authorList>
    </citation>
    <scope>NUCLEOTIDE SEQUENCE</scope>
    <source>
        <strain evidence="14">AVDCRST_MAG56</strain>
    </source>
</reference>
<evidence type="ECO:0000256" key="10">
    <source>
        <dbReference type="SAM" id="SignalP"/>
    </source>
</evidence>
<dbReference type="FunFam" id="1.10.287.130:FF:000045">
    <property type="entry name" value="Two-component system sensor histidine kinase/response regulator"/>
    <property type="match status" value="1"/>
</dbReference>
<dbReference type="SUPFAM" id="SSF52172">
    <property type="entry name" value="CheY-like"/>
    <property type="match status" value="1"/>
</dbReference>
<dbReference type="PROSITE" id="PS50109">
    <property type="entry name" value="HIS_KIN"/>
    <property type="match status" value="1"/>
</dbReference>
<dbReference type="PROSITE" id="PS00041">
    <property type="entry name" value="HTH_ARAC_FAMILY_1"/>
    <property type="match status" value="1"/>
</dbReference>
<feature type="signal peptide" evidence="10">
    <location>
        <begin position="1"/>
        <end position="31"/>
    </location>
</feature>
<dbReference type="PROSITE" id="PS50110">
    <property type="entry name" value="RESPONSE_REGULATORY"/>
    <property type="match status" value="1"/>
</dbReference>
<dbReference type="SMART" id="SM00342">
    <property type="entry name" value="HTH_ARAC"/>
    <property type="match status" value="1"/>
</dbReference>
<dbReference type="SMART" id="SM00387">
    <property type="entry name" value="HATPase_c"/>
    <property type="match status" value="1"/>
</dbReference>
<evidence type="ECO:0000256" key="2">
    <source>
        <dbReference type="ARBA" id="ARBA00012438"/>
    </source>
</evidence>
<dbReference type="PANTHER" id="PTHR43547">
    <property type="entry name" value="TWO-COMPONENT HISTIDINE KINASE"/>
    <property type="match status" value="1"/>
</dbReference>
<keyword evidence="8" id="KW-0804">Transcription</keyword>
<proteinExistence type="predicted"/>
<dbReference type="SMART" id="SM00388">
    <property type="entry name" value="HisKA"/>
    <property type="match status" value="1"/>
</dbReference>
<dbReference type="CDD" id="cd00082">
    <property type="entry name" value="HisKA"/>
    <property type="match status" value="1"/>
</dbReference>
<dbReference type="EC" id="2.7.13.3" evidence="2"/>
<feature type="modified residue" description="4-aspartylphosphate" evidence="9">
    <location>
        <position position="1189"/>
    </location>
</feature>
<evidence type="ECO:0000256" key="8">
    <source>
        <dbReference type="ARBA" id="ARBA00023163"/>
    </source>
</evidence>
<dbReference type="InterPro" id="IPR013783">
    <property type="entry name" value="Ig-like_fold"/>
</dbReference>
<feature type="domain" description="HTH araC/xylS-type" evidence="11">
    <location>
        <begin position="1288"/>
        <end position="1387"/>
    </location>
</feature>
<evidence type="ECO:0000313" key="14">
    <source>
        <dbReference type="EMBL" id="CAA9260576.1"/>
    </source>
</evidence>
<dbReference type="Gene3D" id="1.10.287.130">
    <property type="match status" value="1"/>
</dbReference>
<dbReference type="Gene3D" id="2.60.40.10">
    <property type="entry name" value="Immunoglobulins"/>
    <property type="match status" value="1"/>
</dbReference>
<dbReference type="Pfam" id="PF00072">
    <property type="entry name" value="Response_reg"/>
    <property type="match status" value="1"/>
</dbReference>
<organism evidence="14">
    <name type="scientific">uncultured Cytophagales bacterium</name>
    <dbReference type="NCBI Taxonomy" id="158755"/>
    <lineage>
        <taxon>Bacteria</taxon>
        <taxon>Pseudomonadati</taxon>
        <taxon>Bacteroidota</taxon>
        <taxon>Sphingobacteriia</taxon>
        <taxon>Sphingobacteriales</taxon>
        <taxon>environmental samples</taxon>
    </lineage>
</organism>
<accession>A0A6J4IS93</accession>
<dbReference type="SUPFAM" id="SSF46689">
    <property type="entry name" value="Homeodomain-like"/>
    <property type="match status" value="1"/>
</dbReference>
<dbReference type="InterPro" id="IPR011006">
    <property type="entry name" value="CheY-like_superfamily"/>
</dbReference>
<dbReference type="SUPFAM" id="SSF55874">
    <property type="entry name" value="ATPase domain of HSP90 chaperone/DNA topoisomerase II/histidine kinase"/>
    <property type="match status" value="1"/>
</dbReference>